<dbReference type="Proteomes" id="UP001610631">
    <property type="component" value="Unassembled WGS sequence"/>
</dbReference>
<accession>A0ABW7PQI7</accession>
<name>A0ABW7PQI7_9ACTN</name>
<dbReference type="PANTHER" id="PTHR45527">
    <property type="entry name" value="NONRIBOSOMAL PEPTIDE SYNTHETASE"/>
    <property type="match status" value="1"/>
</dbReference>
<reference evidence="2 3" key="1">
    <citation type="submission" date="2024-03" db="EMBL/GenBank/DDBJ databases">
        <title>Whole genome sequencing of Streptomyces racemochromogenes, to identify antimicrobial biosynthetic gene clusters.</title>
        <authorList>
            <person name="Suryawanshi P."/>
            <person name="Krishnaraj P.U."/>
            <person name="Arun Y.P."/>
            <person name="Suryawanshi M.P."/>
            <person name="Rakshit O."/>
        </authorList>
    </citation>
    <scope>NUCLEOTIDE SEQUENCE [LARGE SCALE GENOMIC DNA]</scope>
    <source>
        <strain evidence="2 3">AUDT626</strain>
    </source>
</reference>
<dbReference type="Pfam" id="PF00668">
    <property type="entry name" value="Condensation"/>
    <property type="match status" value="1"/>
</dbReference>
<feature type="non-terminal residue" evidence="2">
    <location>
        <position position="1"/>
    </location>
</feature>
<organism evidence="2 3">
    <name type="scientific">Streptomyces racemochromogenes</name>
    <dbReference type="NCBI Taxonomy" id="67353"/>
    <lineage>
        <taxon>Bacteria</taxon>
        <taxon>Bacillati</taxon>
        <taxon>Actinomycetota</taxon>
        <taxon>Actinomycetes</taxon>
        <taxon>Kitasatosporales</taxon>
        <taxon>Streptomycetaceae</taxon>
        <taxon>Streptomyces</taxon>
    </lineage>
</organism>
<keyword evidence="3" id="KW-1185">Reference proteome</keyword>
<sequence length="119" mass="12735">EDPQSLISRQSEYWRQELAGLPELIELPLDRPRPAVATHTGDDVDIRVPADVHRSLSALAAKTGTTTFMVLQAALAALLTRLGAGTDVPVGTVVAGRSDEALDDLVGFFVNTLVLRTDT</sequence>
<dbReference type="EMBL" id="JBBDHD010000351">
    <property type="protein sequence ID" value="MFH7600684.1"/>
    <property type="molecule type" value="Genomic_DNA"/>
</dbReference>
<gene>
    <name evidence="2" type="ORF">WDV06_37190</name>
</gene>
<evidence type="ECO:0000313" key="3">
    <source>
        <dbReference type="Proteomes" id="UP001610631"/>
    </source>
</evidence>
<dbReference type="Gene3D" id="3.30.559.30">
    <property type="entry name" value="Nonribosomal peptide synthetase, condensation domain"/>
    <property type="match status" value="1"/>
</dbReference>
<proteinExistence type="predicted"/>
<feature type="non-terminal residue" evidence="2">
    <location>
        <position position="119"/>
    </location>
</feature>
<evidence type="ECO:0000313" key="2">
    <source>
        <dbReference type="EMBL" id="MFH7600684.1"/>
    </source>
</evidence>
<dbReference type="PANTHER" id="PTHR45527:SF1">
    <property type="entry name" value="FATTY ACID SYNTHASE"/>
    <property type="match status" value="1"/>
</dbReference>
<evidence type="ECO:0000259" key="1">
    <source>
        <dbReference type="Pfam" id="PF00668"/>
    </source>
</evidence>
<feature type="domain" description="Condensation" evidence="1">
    <location>
        <begin position="7"/>
        <end position="118"/>
    </location>
</feature>
<dbReference type="InterPro" id="IPR001242">
    <property type="entry name" value="Condensation_dom"/>
</dbReference>
<dbReference type="SUPFAM" id="SSF52777">
    <property type="entry name" value="CoA-dependent acyltransferases"/>
    <property type="match status" value="1"/>
</dbReference>
<comment type="caution">
    <text evidence="2">The sequence shown here is derived from an EMBL/GenBank/DDBJ whole genome shotgun (WGS) entry which is preliminary data.</text>
</comment>
<protein>
    <submittedName>
        <fullName evidence="2">Condensation domain-containing protein</fullName>
    </submittedName>
</protein>
<dbReference type="RefSeq" id="WP_395514210.1">
    <property type="nucleotide sequence ID" value="NZ_JBBDHD010000351.1"/>
</dbReference>